<evidence type="ECO:0000256" key="15">
    <source>
        <dbReference type="PIRSR" id="PIRSR000447-1"/>
    </source>
</evidence>
<comment type="catalytic activity">
    <reaction evidence="13 14">
        <text>a fatty acyl-[ACP] + malonyl-[ACP] + H(+) = a 3-oxoacyl-[ACP] + holo-[ACP] + CO2</text>
        <dbReference type="Rhea" id="RHEA:22836"/>
        <dbReference type="Rhea" id="RHEA-COMP:9623"/>
        <dbReference type="Rhea" id="RHEA-COMP:9685"/>
        <dbReference type="Rhea" id="RHEA-COMP:9916"/>
        <dbReference type="Rhea" id="RHEA-COMP:14125"/>
        <dbReference type="ChEBI" id="CHEBI:15378"/>
        <dbReference type="ChEBI" id="CHEBI:16526"/>
        <dbReference type="ChEBI" id="CHEBI:64479"/>
        <dbReference type="ChEBI" id="CHEBI:78449"/>
        <dbReference type="ChEBI" id="CHEBI:78776"/>
        <dbReference type="ChEBI" id="CHEBI:138651"/>
    </reaction>
</comment>
<dbReference type="SUPFAM" id="SSF53901">
    <property type="entry name" value="Thiolase-like"/>
    <property type="match status" value="2"/>
</dbReference>
<dbReference type="CDD" id="cd00834">
    <property type="entry name" value="KAS_I_II"/>
    <property type="match status" value="1"/>
</dbReference>
<dbReference type="SMART" id="SM00825">
    <property type="entry name" value="PKS_KS"/>
    <property type="match status" value="1"/>
</dbReference>
<keyword evidence="9 14" id="KW-0275">Fatty acid biosynthesis</keyword>
<feature type="active site" description="For beta-ketoacyl synthase activity" evidence="15">
    <location>
        <position position="163"/>
    </location>
</feature>
<name>A0A917KEW3_9BACL</name>
<evidence type="ECO:0000256" key="9">
    <source>
        <dbReference type="ARBA" id="ARBA00023160"/>
    </source>
</evidence>
<dbReference type="InterPro" id="IPR016039">
    <property type="entry name" value="Thiolase-like"/>
</dbReference>
<evidence type="ECO:0000256" key="7">
    <source>
        <dbReference type="ARBA" id="ARBA00022832"/>
    </source>
</evidence>
<keyword evidence="5 14" id="KW-0444">Lipid biosynthesis</keyword>
<dbReference type="FunFam" id="3.40.47.10:FF:000009">
    <property type="entry name" value="3-oxoacyl-[acyl-carrier-protein] synthase 2"/>
    <property type="match status" value="1"/>
</dbReference>
<dbReference type="InterPro" id="IPR014031">
    <property type="entry name" value="Ketoacyl_synth_C"/>
</dbReference>
<comment type="function">
    <text evidence="11 14">Involved in the type II fatty acid elongation cycle. Catalyzes the elongation of a wide range of acyl-ACP by the addition of two carbons from malonyl-ACP to an acyl acceptor. Can efficiently catalyze the conversion of palmitoleoyl-ACP (cis-hexadec-9-enoyl-ACP) to cis-vaccenoyl-ACP (cis-octadec-11-enoyl-ACP), an essential step in the thermal regulation of fatty acid composition.</text>
</comment>
<evidence type="ECO:0000256" key="1">
    <source>
        <dbReference type="ARBA" id="ARBA00005194"/>
    </source>
</evidence>
<evidence type="ECO:0000313" key="19">
    <source>
        <dbReference type="Proteomes" id="UP000637695"/>
    </source>
</evidence>
<reference evidence="18" key="2">
    <citation type="submission" date="2020-09" db="EMBL/GenBank/DDBJ databases">
        <authorList>
            <person name="Sun Q."/>
            <person name="Ohkuma M."/>
        </authorList>
    </citation>
    <scope>NUCLEOTIDE SEQUENCE</scope>
    <source>
        <strain evidence="18">JCM 18487</strain>
    </source>
</reference>
<dbReference type="RefSeq" id="WP_188882350.1">
    <property type="nucleotide sequence ID" value="NZ_BMOY01000024.1"/>
</dbReference>
<dbReference type="GO" id="GO:0006633">
    <property type="term" value="P:fatty acid biosynthetic process"/>
    <property type="evidence" value="ECO:0007669"/>
    <property type="project" value="UniProtKB-UniRule"/>
</dbReference>
<dbReference type="PROSITE" id="PS00606">
    <property type="entry name" value="KS3_1"/>
    <property type="match status" value="1"/>
</dbReference>
<comment type="catalytic activity">
    <reaction evidence="12 14">
        <text>(9Z)-hexadecenoyl-[ACP] + malonyl-[ACP] + H(+) = 3-oxo-(11Z)-octadecenoyl-[ACP] + holo-[ACP] + CO2</text>
        <dbReference type="Rhea" id="RHEA:55040"/>
        <dbReference type="Rhea" id="RHEA-COMP:9623"/>
        <dbReference type="Rhea" id="RHEA-COMP:9685"/>
        <dbReference type="Rhea" id="RHEA-COMP:10800"/>
        <dbReference type="Rhea" id="RHEA-COMP:14074"/>
        <dbReference type="ChEBI" id="CHEBI:15378"/>
        <dbReference type="ChEBI" id="CHEBI:16526"/>
        <dbReference type="ChEBI" id="CHEBI:64479"/>
        <dbReference type="ChEBI" id="CHEBI:78449"/>
        <dbReference type="ChEBI" id="CHEBI:83989"/>
        <dbReference type="ChEBI" id="CHEBI:138538"/>
        <dbReference type="EC" id="2.3.1.179"/>
    </reaction>
</comment>
<evidence type="ECO:0000256" key="12">
    <source>
        <dbReference type="ARBA" id="ARBA00047318"/>
    </source>
</evidence>
<keyword evidence="7" id="KW-0276">Fatty acid metabolism</keyword>
<dbReference type="NCBIfam" id="TIGR03150">
    <property type="entry name" value="fabF"/>
    <property type="match status" value="1"/>
</dbReference>
<organism evidence="18 19">
    <name type="scientific">Alicyclobacillus cellulosilyticus</name>
    <dbReference type="NCBI Taxonomy" id="1003997"/>
    <lineage>
        <taxon>Bacteria</taxon>
        <taxon>Bacillati</taxon>
        <taxon>Bacillota</taxon>
        <taxon>Bacilli</taxon>
        <taxon>Bacillales</taxon>
        <taxon>Alicyclobacillaceae</taxon>
        <taxon>Alicyclobacillus</taxon>
    </lineage>
</organism>
<dbReference type="PANTHER" id="PTHR11712">
    <property type="entry name" value="POLYKETIDE SYNTHASE-RELATED"/>
    <property type="match status" value="1"/>
</dbReference>
<dbReference type="InterPro" id="IPR018201">
    <property type="entry name" value="Ketoacyl_synth_AS"/>
</dbReference>
<dbReference type="Gene3D" id="3.40.47.10">
    <property type="match status" value="1"/>
</dbReference>
<keyword evidence="19" id="KW-1185">Reference proteome</keyword>
<evidence type="ECO:0000256" key="16">
    <source>
        <dbReference type="RuleBase" id="RU003694"/>
    </source>
</evidence>
<dbReference type="PROSITE" id="PS52004">
    <property type="entry name" value="KS3_2"/>
    <property type="match status" value="1"/>
</dbReference>
<protein>
    <recommendedName>
        <fullName evidence="4 14">3-oxoacyl-[acyl-carrier-protein] synthase 2</fullName>
        <ecNumber evidence="3 14">2.3.1.179</ecNumber>
    </recommendedName>
</protein>
<feature type="domain" description="Ketosynthase family 3 (KS3)" evidence="17">
    <location>
        <begin position="2"/>
        <end position="410"/>
    </location>
</feature>
<dbReference type="InterPro" id="IPR020841">
    <property type="entry name" value="PKS_Beta-ketoAc_synthase_dom"/>
</dbReference>
<gene>
    <name evidence="18" type="ORF">GCM10010885_16410</name>
</gene>
<dbReference type="InterPro" id="IPR014030">
    <property type="entry name" value="Ketoacyl_synth_N"/>
</dbReference>
<comment type="pathway">
    <text evidence="1 14">Lipid metabolism; fatty acid biosynthesis.</text>
</comment>
<evidence type="ECO:0000256" key="10">
    <source>
        <dbReference type="ARBA" id="ARBA00023315"/>
    </source>
</evidence>
<evidence type="ECO:0000256" key="14">
    <source>
        <dbReference type="PIRNR" id="PIRNR000447"/>
    </source>
</evidence>
<dbReference type="EC" id="2.3.1.179" evidence="3 14"/>
<dbReference type="InterPro" id="IPR000794">
    <property type="entry name" value="Beta-ketoacyl_synthase"/>
</dbReference>
<evidence type="ECO:0000256" key="6">
    <source>
        <dbReference type="ARBA" id="ARBA00022679"/>
    </source>
</evidence>
<dbReference type="Pfam" id="PF00109">
    <property type="entry name" value="ketoacyl-synt"/>
    <property type="match status" value="1"/>
</dbReference>
<evidence type="ECO:0000256" key="8">
    <source>
        <dbReference type="ARBA" id="ARBA00023098"/>
    </source>
</evidence>
<dbReference type="GO" id="GO:0005829">
    <property type="term" value="C:cytosol"/>
    <property type="evidence" value="ECO:0007669"/>
    <property type="project" value="TreeGrafter"/>
</dbReference>
<evidence type="ECO:0000313" key="18">
    <source>
        <dbReference type="EMBL" id="GGJ07983.1"/>
    </source>
</evidence>
<evidence type="ECO:0000256" key="13">
    <source>
        <dbReference type="ARBA" id="ARBA00047659"/>
    </source>
</evidence>
<comment type="caution">
    <text evidence="18">The sequence shown here is derived from an EMBL/GenBank/DDBJ whole genome shotgun (WGS) entry which is preliminary data.</text>
</comment>
<evidence type="ECO:0000256" key="5">
    <source>
        <dbReference type="ARBA" id="ARBA00022516"/>
    </source>
</evidence>
<proteinExistence type="inferred from homology"/>
<dbReference type="NCBIfam" id="NF004970">
    <property type="entry name" value="PRK06333.1"/>
    <property type="match status" value="1"/>
</dbReference>
<dbReference type="GO" id="GO:0004315">
    <property type="term" value="F:3-oxoacyl-[acyl-carrier-protein] synthase activity"/>
    <property type="evidence" value="ECO:0007669"/>
    <property type="project" value="UniProtKB-UniRule"/>
</dbReference>
<dbReference type="PANTHER" id="PTHR11712:SF336">
    <property type="entry name" value="3-OXOACYL-[ACYL-CARRIER-PROTEIN] SYNTHASE, MITOCHONDRIAL"/>
    <property type="match status" value="1"/>
</dbReference>
<dbReference type="Proteomes" id="UP000637695">
    <property type="component" value="Unassembled WGS sequence"/>
</dbReference>
<dbReference type="PIRSF" id="PIRSF000447">
    <property type="entry name" value="KAS_II"/>
    <property type="match status" value="1"/>
</dbReference>
<evidence type="ECO:0000256" key="4">
    <source>
        <dbReference type="ARBA" id="ARBA00014657"/>
    </source>
</evidence>
<sequence>MSRRVVVTGMGVVTPIGNDVPTFWENLVRGVSGISYITSFDASDYPTRFAGEVRDFDPSLYMDRKDVRRFDRFTQFAIAAASQAIQDAGLKITPENAERVGVYIGSGIGGIHTLLENYRTLLERGPRRVSPSVVPMMIANIASGQVSILFGAKGPNSAPVSACATSTHAIGDAFKIIQRGAADVMIAGGAESAIVDLALAGFCNAKALSTRNDDPQRASRPFDKDRDGFVMSEGAGVVILESLEHALARGARIYAEIAGYGMSGDAYHVVAPDPEGSGAYRAMRDALLDAGVTPQDVAYINAHGTSTDIGDKHETLAIKRLFGEHAYRLAISSNKSMLGHLLGAAGGVEAIATVKTIAESVVPPTINYETPDPECDLDYVPNAARRMDVPVAMSNSFGFGGHNACIVFKRYTPA</sequence>
<evidence type="ECO:0000256" key="11">
    <source>
        <dbReference type="ARBA" id="ARBA00024006"/>
    </source>
</evidence>
<comment type="similarity">
    <text evidence="2 14 16">Belongs to the thiolase-like superfamily. Beta-ketoacyl-ACP synthases family.</text>
</comment>
<keyword evidence="10 14" id="KW-0012">Acyltransferase</keyword>
<reference evidence="18" key="1">
    <citation type="journal article" date="2014" name="Int. J. Syst. Evol. Microbiol.">
        <title>Complete genome sequence of Corynebacterium casei LMG S-19264T (=DSM 44701T), isolated from a smear-ripened cheese.</title>
        <authorList>
            <consortium name="US DOE Joint Genome Institute (JGI-PGF)"/>
            <person name="Walter F."/>
            <person name="Albersmeier A."/>
            <person name="Kalinowski J."/>
            <person name="Ruckert C."/>
        </authorList>
    </citation>
    <scope>NUCLEOTIDE SEQUENCE</scope>
    <source>
        <strain evidence="18">JCM 18487</strain>
    </source>
</reference>
<keyword evidence="6 14" id="KW-0808">Transferase</keyword>
<dbReference type="AlphaFoldDB" id="A0A917KEW3"/>
<accession>A0A917KEW3</accession>
<evidence type="ECO:0000256" key="3">
    <source>
        <dbReference type="ARBA" id="ARBA00012356"/>
    </source>
</evidence>
<dbReference type="InterPro" id="IPR017568">
    <property type="entry name" value="3-oxoacyl-ACP_synth-2"/>
</dbReference>
<dbReference type="Pfam" id="PF02801">
    <property type="entry name" value="Ketoacyl-synt_C"/>
    <property type="match status" value="1"/>
</dbReference>
<dbReference type="EMBL" id="BMOY01000024">
    <property type="protein sequence ID" value="GGJ07983.1"/>
    <property type="molecule type" value="Genomic_DNA"/>
</dbReference>
<keyword evidence="8" id="KW-0443">Lipid metabolism</keyword>
<dbReference type="NCBIfam" id="NF005589">
    <property type="entry name" value="PRK07314.1"/>
    <property type="match status" value="1"/>
</dbReference>
<evidence type="ECO:0000256" key="2">
    <source>
        <dbReference type="ARBA" id="ARBA00008467"/>
    </source>
</evidence>
<evidence type="ECO:0000259" key="17">
    <source>
        <dbReference type="PROSITE" id="PS52004"/>
    </source>
</evidence>